<feature type="compositionally biased region" description="Polar residues" evidence="1">
    <location>
        <begin position="16"/>
        <end position="25"/>
    </location>
</feature>
<reference evidence="2" key="2">
    <citation type="submission" date="2020-01" db="EMBL/GenBank/DDBJ databases">
        <authorList>
            <person name="Korhonen P.K.K."/>
            <person name="Guangxu M.G."/>
            <person name="Wang T.W."/>
            <person name="Stroehlein A.J.S."/>
            <person name="Young N.D."/>
            <person name="Ang C.-S.A."/>
            <person name="Fernando D.W.F."/>
            <person name="Lu H.L."/>
            <person name="Taylor S.T."/>
            <person name="Ehtesham M.E.M."/>
            <person name="Najaraj S.H.N."/>
            <person name="Harsha G.H.G."/>
            <person name="Madugundu A.M."/>
            <person name="Renuse S.R."/>
            <person name="Holt D.H."/>
            <person name="Pandey A.P."/>
            <person name="Papenfuss A.P."/>
            <person name="Gasser R.B.G."/>
            <person name="Fischer K.F."/>
        </authorList>
    </citation>
    <scope>NUCLEOTIDE SEQUENCE</scope>
    <source>
        <strain evidence="2">SSS_KF_BRIS2020</strain>
    </source>
</reference>
<feature type="region of interest" description="Disordered" evidence="1">
    <location>
        <begin position="83"/>
        <end position="168"/>
    </location>
</feature>
<feature type="region of interest" description="Disordered" evidence="1">
    <location>
        <begin position="1"/>
        <end position="25"/>
    </location>
</feature>
<accession>A0A834VDX5</accession>
<sequence length="311" mass="34342">MALDVTSRSSLSNSSTEPLQSLINGPINSGSIEHLLHTYSNQIHQHRQQSQHQQQQPLKSMEDATLFLKAAAAAAAAAAAVSASENAASPSPTISSLPESSKSPTTTTSATKSTTPTLLINNNHSNSNNFSNHSPPSRSPSSSFDRQQSLDSDDNMGRPDSISPPQPLALTGRKQLINFNQNHDSRVKSPKNSSLSSAAQEISPLEKLQSLCPNTLMFQSMINNHHNNLAHHFNQLNHETNRALKFSIDNILSPEFGRSEAGRNLFYSYYQQFQERYSCYNLVKSSSSSSHHLQHHHHHCFIPRLIKQAIF</sequence>
<dbReference type="AlphaFoldDB" id="A0A834VDX5"/>
<dbReference type="EMBL" id="WVUK01000059">
    <property type="protein sequence ID" value="KAF7491564.1"/>
    <property type="molecule type" value="Genomic_DNA"/>
</dbReference>
<proteinExistence type="predicted"/>
<protein>
    <submittedName>
        <fullName evidence="2 3">Uncharacterized protein</fullName>
    </submittedName>
</protein>
<dbReference type="EnsemblMetazoa" id="SSS_2831s_mrna">
    <property type="protein sequence ID" value="KAF7491564.1"/>
    <property type="gene ID" value="SSS_2831"/>
</dbReference>
<feature type="compositionally biased region" description="Low complexity" evidence="1">
    <location>
        <begin position="83"/>
        <end position="144"/>
    </location>
</feature>
<gene>
    <name evidence="2" type="ORF">SSS_2831</name>
</gene>
<evidence type="ECO:0000313" key="3">
    <source>
        <dbReference type="EnsemblMetazoa" id="KAF7491564.1"/>
    </source>
</evidence>
<reference evidence="4" key="1">
    <citation type="journal article" date="2020" name="PLoS Negl. Trop. Dis.">
        <title>High-quality nuclear genome for Sarcoptes scabiei-A critical resource for a neglected parasite.</title>
        <authorList>
            <person name="Korhonen P.K."/>
            <person name="Gasser R.B."/>
            <person name="Ma G."/>
            <person name="Wang T."/>
            <person name="Stroehlein A.J."/>
            <person name="Young N.D."/>
            <person name="Ang C.S."/>
            <person name="Fernando D.D."/>
            <person name="Lu H.C."/>
            <person name="Taylor S."/>
            <person name="Reynolds S.L."/>
            <person name="Mofiz E."/>
            <person name="Najaraj S.H."/>
            <person name="Gowda H."/>
            <person name="Madugundu A."/>
            <person name="Renuse S."/>
            <person name="Holt D."/>
            <person name="Pandey A."/>
            <person name="Papenfuss A.T."/>
            <person name="Fischer K."/>
        </authorList>
    </citation>
    <scope>NUCLEOTIDE SEQUENCE [LARGE SCALE GENOMIC DNA]</scope>
</reference>
<evidence type="ECO:0000313" key="4">
    <source>
        <dbReference type="Proteomes" id="UP000070412"/>
    </source>
</evidence>
<evidence type="ECO:0000256" key="1">
    <source>
        <dbReference type="SAM" id="MobiDB-lite"/>
    </source>
</evidence>
<organism evidence="2">
    <name type="scientific">Sarcoptes scabiei</name>
    <name type="common">Itch mite</name>
    <name type="synonym">Acarus scabiei</name>
    <dbReference type="NCBI Taxonomy" id="52283"/>
    <lineage>
        <taxon>Eukaryota</taxon>
        <taxon>Metazoa</taxon>
        <taxon>Ecdysozoa</taxon>
        <taxon>Arthropoda</taxon>
        <taxon>Chelicerata</taxon>
        <taxon>Arachnida</taxon>
        <taxon>Acari</taxon>
        <taxon>Acariformes</taxon>
        <taxon>Sarcoptiformes</taxon>
        <taxon>Astigmata</taxon>
        <taxon>Psoroptidia</taxon>
        <taxon>Sarcoptoidea</taxon>
        <taxon>Sarcoptidae</taxon>
        <taxon>Sarcoptinae</taxon>
        <taxon>Sarcoptes</taxon>
    </lineage>
</organism>
<reference evidence="3" key="3">
    <citation type="submission" date="2022-06" db="UniProtKB">
        <authorList>
            <consortium name="EnsemblMetazoa"/>
        </authorList>
    </citation>
    <scope>IDENTIFICATION</scope>
</reference>
<evidence type="ECO:0000313" key="2">
    <source>
        <dbReference type="EMBL" id="KAF7491564.1"/>
    </source>
</evidence>
<name>A0A834VDX5_SARSC</name>
<keyword evidence="4" id="KW-1185">Reference proteome</keyword>
<dbReference type="Proteomes" id="UP000070412">
    <property type="component" value="Unassembled WGS sequence"/>
</dbReference>